<dbReference type="PROSITE" id="PS51186">
    <property type="entry name" value="GNAT"/>
    <property type="match status" value="1"/>
</dbReference>
<protein>
    <submittedName>
        <fullName evidence="2">Acetyltransferase</fullName>
    </submittedName>
</protein>
<dbReference type="InterPro" id="IPR016181">
    <property type="entry name" value="Acyl_CoA_acyltransferase"/>
</dbReference>
<reference evidence="2" key="1">
    <citation type="submission" date="2013-07" db="EMBL/GenBank/DDBJ databases">
        <title>Sub-species coevolution in mutualistic symbiosis.</title>
        <authorList>
            <person name="Murfin K."/>
            <person name="Klassen J."/>
            <person name="Lee M."/>
            <person name="Forst S."/>
            <person name="Stock P."/>
            <person name="Goodrich-Blair H."/>
        </authorList>
    </citation>
    <scope>NUCLEOTIDE SEQUENCE [LARGE SCALE GENOMIC DNA]</scope>
    <source>
        <strain evidence="2">Feltiae Moldova</strain>
    </source>
</reference>
<evidence type="ECO:0000313" key="2">
    <source>
        <dbReference type="EMBL" id="CDH02340.1"/>
    </source>
</evidence>
<accession>A0A077NTZ9</accession>
<evidence type="ECO:0000313" key="3">
    <source>
        <dbReference type="Proteomes" id="UP000028487"/>
    </source>
</evidence>
<dbReference type="Proteomes" id="UP000028487">
    <property type="component" value="Unassembled WGS sequence"/>
</dbReference>
<dbReference type="RefSeq" id="WP_038225035.1">
    <property type="nucleotide sequence ID" value="NZ_CAWLWD010000220.1"/>
</dbReference>
<name>A0A077NTZ9_XENBV</name>
<dbReference type="PANTHER" id="PTHR13355">
    <property type="entry name" value="GLUCOSAMINE 6-PHOSPHATE N-ACETYLTRANSFERASE"/>
    <property type="match status" value="1"/>
</dbReference>
<dbReference type="CDD" id="cd04301">
    <property type="entry name" value="NAT_SF"/>
    <property type="match status" value="1"/>
</dbReference>
<dbReference type="AlphaFoldDB" id="A0A077NTZ9"/>
<dbReference type="SUPFAM" id="SSF55729">
    <property type="entry name" value="Acyl-CoA N-acyltransferases (Nat)"/>
    <property type="match status" value="1"/>
</dbReference>
<dbReference type="Pfam" id="PF13508">
    <property type="entry name" value="Acetyltransf_7"/>
    <property type="match status" value="1"/>
</dbReference>
<sequence>MKKLSHTIRKAELKDIEELILLRSRLLDDTHYCYSSHTLEEQKVWKKNYRNWLMDNLNRKEWINILVAENHNDKRLYGCVTGIIDHRAPAQDCLNGLSGWIQSMVVLPELQRSGIGTKLIQQLLMWFLTLEIKKITLQSTVNSEIFYTSVGFLKSDENTFYYMSESP</sequence>
<proteinExistence type="predicted"/>
<comment type="caution">
    <text evidence="2">The sequence shown here is derived from an EMBL/GenBank/DDBJ whole genome shotgun (WGS) entry which is preliminary data.</text>
</comment>
<dbReference type="Gene3D" id="3.40.630.30">
    <property type="match status" value="1"/>
</dbReference>
<evidence type="ECO:0000259" key="1">
    <source>
        <dbReference type="PROSITE" id="PS51186"/>
    </source>
</evidence>
<dbReference type="EMBL" id="CBSV010000180">
    <property type="protein sequence ID" value="CDH02340.1"/>
    <property type="molecule type" value="Genomic_DNA"/>
</dbReference>
<feature type="domain" description="N-acetyltransferase" evidence="1">
    <location>
        <begin position="6"/>
        <end position="167"/>
    </location>
</feature>
<dbReference type="GO" id="GO:0008080">
    <property type="term" value="F:N-acetyltransferase activity"/>
    <property type="evidence" value="ECO:0007669"/>
    <property type="project" value="TreeGrafter"/>
</dbReference>
<dbReference type="InterPro" id="IPR000182">
    <property type="entry name" value="GNAT_dom"/>
</dbReference>
<organism evidence="2 3">
    <name type="scientific">Xenorhabdus bovienii str. feltiae Moldova</name>
    <dbReference type="NCBI Taxonomy" id="1398200"/>
    <lineage>
        <taxon>Bacteria</taxon>
        <taxon>Pseudomonadati</taxon>
        <taxon>Pseudomonadota</taxon>
        <taxon>Gammaproteobacteria</taxon>
        <taxon>Enterobacterales</taxon>
        <taxon>Morganellaceae</taxon>
        <taxon>Xenorhabdus</taxon>
    </lineage>
</organism>
<keyword evidence="2" id="KW-0808">Transferase</keyword>
<dbReference type="HOGENOM" id="CLU_013985_35_1_6"/>
<dbReference type="InterPro" id="IPR039143">
    <property type="entry name" value="GNPNAT1-like"/>
</dbReference>
<gene>
    <name evidence="2" type="ORF">XBFM1_2600055</name>
</gene>
<dbReference type="PANTHER" id="PTHR13355:SF23">
    <property type="entry name" value="FAMILY N-ACETYLTRANSFERASE, PUTATIVE (AFU_ORTHOLOGUE AFUA_3G00870)-RELATED"/>
    <property type="match status" value="1"/>
</dbReference>